<sequence length="219" mass="23572">MFSAVSLAFADSVNALLIAVVVAIGIILPRGQYRKVAPLLIFGDWLGVFLLALGVMFVFDGLEDFVQTLIDGPVFGIILIAVGLIAAIGVWRTKPGGNRELVDMILKFLRTPSVWTVLAGFVLGVVQSLTSGPFFLGIAVLSAGDYSAWVRYGGMFFYATIALSLPTLTAVLVGLVRKYPYSPPGRAFQWARENTEKVTKIGGYGVAVFLVLLGVLHLF</sequence>
<keyword evidence="1" id="KW-0472">Membrane</keyword>
<evidence type="ECO:0000313" key="2">
    <source>
        <dbReference type="EMBL" id="AGS34328.1"/>
    </source>
</evidence>
<evidence type="ECO:0000313" key="3">
    <source>
        <dbReference type="Proteomes" id="UP000015388"/>
    </source>
</evidence>
<dbReference type="OrthoDB" id="4375110at2"/>
<feature type="transmembrane region" description="Helical" evidence="1">
    <location>
        <begin position="74"/>
        <end position="93"/>
    </location>
</feature>
<feature type="transmembrane region" description="Helical" evidence="1">
    <location>
        <begin position="155"/>
        <end position="177"/>
    </location>
</feature>
<dbReference type="KEGG" id="cmd:B841_04225"/>
<dbReference type="STRING" id="1224163.B841_04225"/>
<organism evidence="2 3">
    <name type="scientific">Corynebacterium maris DSM 45190</name>
    <dbReference type="NCBI Taxonomy" id="1224163"/>
    <lineage>
        <taxon>Bacteria</taxon>
        <taxon>Bacillati</taxon>
        <taxon>Actinomycetota</taxon>
        <taxon>Actinomycetes</taxon>
        <taxon>Mycobacteriales</taxon>
        <taxon>Corynebacteriaceae</taxon>
        <taxon>Corynebacterium</taxon>
    </lineage>
</organism>
<dbReference type="PATRIC" id="fig|1224163.3.peg.845"/>
<dbReference type="EMBL" id="CP003924">
    <property type="protein sequence ID" value="AGS34328.1"/>
    <property type="molecule type" value="Genomic_DNA"/>
</dbReference>
<protein>
    <submittedName>
        <fullName evidence="2">Uncharacterized protein</fullName>
    </submittedName>
</protein>
<feature type="transmembrane region" description="Helical" evidence="1">
    <location>
        <begin position="114"/>
        <end position="143"/>
    </location>
</feature>
<feature type="transmembrane region" description="Helical" evidence="1">
    <location>
        <begin position="6"/>
        <end position="27"/>
    </location>
</feature>
<reference evidence="2 3" key="1">
    <citation type="submission" date="2012-11" db="EMBL/GenBank/DDBJ databases">
        <title>The complete genome sequence of Corynebacterium maris Coryn-1 (=DSM 45190).</title>
        <authorList>
            <person name="Schaffert L."/>
            <person name="Albersmeier A."/>
            <person name="Kalinowski J."/>
            <person name="Ruckert C."/>
        </authorList>
    </citation>
    <scope>NUCLEOTIDE SEQUENCE [LARGE SCALE GENOMIC DNA]</scope>
    <source>
        <strain evidence="3">Coryn-1</strain>
    </source>
</reference>
<gene>
    <name evidence="2" type="ORF">B841_04225</name>
</gene>
<accession>S5THY6</accession>
<evidence type="ECO:0000256" key="1">
    <source>
        <dbReference type="SAM" id="Phobius"/>
    </source>
</evidence>
<dbReference type="Proteomes" id="UP000015388">
    <property type="component" value="Chromosome"/>
</dbReference>
<keyword evidence="1" id="KW-0812">Transmembrane</keyword>
<dbReference type="eggNOG" id="ENOG5031VSH">
    <property type="taxonomic scope" value="Bacteria"/>
</dbReference>
<dbReference type="HOGENOM" id="CLU_1248900_0_0_11"/>
<name>S5THY6_9CORY</name>
<proteinExistence type="predicted"/>
<keyword evidence="3" id="KW-1185">Reference proteome</keyword>
<dbReference type="AlphaFoldDB" id="S5THY6"/>
<feature type="transmembrane region" description="Helical" evidence="1">
    <location>
        <begin position="198"/>
        <end position="218"/>
    </location>
</feature>
<dbReference type="RefSeq" id="WP_020934261.1">
    <property type="nucleotide sequence ID" value="NC_021915.1"/>
</dbReference>
<feature type="transmembrane region" description="Helical" evidence="1">
    <location>
        <begin position="39"/>
        <end position="59"/>
    </location>
</feature>
<keyword evidence="1" id="KW-1133">Transmembrane helix</keyword>